<feature type="region of interest" description="Disordered" evidence="1">
    <location>
        <begin position="200"/>
        <end position="224"/>
    </location>
</feature>
<dbReference type="Pfam" id="PF20606">
    <property type="entry name" value="DUF6799"/>
    <property type="match status" value="2"/>
</dbReference>
<evidence type="ECO:0000256" key="2">
    <source>
        <dbReference type="SAM" id="SignalP"/>
    </source>
</evidence>
<evidence type="ECO:0000313" key="4">
    <source>
        <dbReference type="EMBL" id="MCO5723930.1"/>
    </source>
</evidence>
<reference evidence="4 5" key="1">
    <citation type="submission" date="2022-06" db="EMBL/GenBank/DDBJ databases">
        <authorList>
            <person name="Xuan X."/>
        </authorList>
    </citation>
    <scope>NUCLEOTIDE SEQUENCE [LARGE SCALE GENOMIC DNA]</scope>
    <source>
        <strain evidence="4 5">2V75</strain>
    </source>
</reference>
<name>A0ABT1AWC8_9FLAO</name>
<protein>
    <recommendedName>
        <fullName evidence="3">DUF6799 domain-containing protein</fullName>
    </recommendedName>
</protein>
<evidence type="ECO:0000313" key="5">
    <source>
        <dbReference type="Proteomes" id="UP001206312"/>
    </source>
</evidence>
<feature type="signal peptide" evidence="2">
    <location>
        <begin position="1"/>
        <end position="20"/>
    </location>
</feature>
<dbReference type="Proteomes" id="UP001206312">
    <property type="component" value="Unassembled WGS sequence"/>
</dbReference>
<organism evidence="4 5">
    <name type="scientific">Robiginitalea marina</name>
    <dbReference type="NCBI Taxonomy" id="2954105"/>
    <lineage>
        <taxon>Bacteria</taxon>
        <taxon>Pseudomonadati</taxon>
        <taxon>Bacteroidota</taxon>
        <taxon>Flavobacteriia</taxon>
        <taxon>Flavobacteriales</taxon>
        <taxon>Flavobacteriaceae</taxon>
        <taxon>Robiginitalea</taxon>
    </lineage>
</organism>
<sequence>MKKRIFGLAALVLMTMPLAAQERDQDRIQDQDRTKLVAVKGEMLQLRERAEQRLQEKQTLADGTVLAPDGSYVTPDGQRYKLKNGESLDGDGALYRNEYQYRHKLMQENKGLTQDQVRERNQNRWQYTLVEGNVYQVRTEAQMRLNDPMELANGVTAYPDGTYQMQNQQRLRLKDGECLDGSGELFRNMYQMRKRMIHQKQVPAKKMLKKGAPKPNVNAGKKGS</sequence>
<dbReference type="EMBL" id="JAMXIB010000002">
    <property type="protein sequence ID" value="MCO5723930.1"/>
    <property type="molecule type" value="Genomic_DNA"/>
</dbReference>
<evidence type="ECO:0000259" key="3">
    <source>
        <dbReference type="Pfam" id="PF20606"/>
    </source>
</evidence>
<dbReference type="RefSeq" id="WP_252740304.1">
    <property type="nucleotide sequence ID" value="NZ_JAMXIB010000002.1"/>
</dbReference>
<evidence type="ECO:0000256" key="1">
    <source>
        <dbReference type="SAM" id="MobiDB-lite"/>
    </source>
</evidence>
<keyword evidence="5" id="KW-1185">Reference proteome</keyword>
<feature type="chain" id="PRO_5046310058" description="DUF6799 domain-containing protein" evidence="2">
    <location>
        <begin position="21"/>
        <end position="224"/>
    </location>
</feature>
<comment type="caution">
    <text evidence="4">The sequence shown here is derived from an EMBL/GenBank/DDBJ whole genome shotgun (WGS) entry which is preliminary data.</text>
</comment>
<accession>A0ABT1AWC8</accession>
<proteinExistence type="predicted"/>
<gene>
    <name evidence="4" type="ORF">NG653_03615</name>
</gene>
<feature type="domain" description="DUF6799" evidence="3">
    <location>
        <begin position="129"/>
        <end position="184"/>
    </location>
</feature>
<feature type="domain" description="DUF6799" evidence="3">
    <location>
        <begin position="40"/>
        <end position="93"/>
    </location>
</feature>
<dbReference type="InterPro" id="IPR046478">
    <property type="entry name" value="DUF6799"/>
</dbReference>
<keyword evidence="2" id="KW-0732">Signal</keyword>